<proteinExistence type="inferred from homology"/>
<evidence type="ECO:0000256" key="5">
    <source>
        <dbReference type="ARBA" id="ARBA00022727"/>
    </source>
</evidence>
<dbReference type="InterPro" id="IPR018095">
    <property type="entry name" value="Thymidylate_kin_CS"/>
</dbReference>
<evidence type="ECO:0000256" key="2">
    <source>
        <dbReference type="ARBA" id="ARBA00012980"/>
    </source>
</evidence>
<dbReference type="PROSITE" id="PS01331">
    <property type="entry name" value="THYMIDYLATE_KINASE"/>
    <property type="match status" value="1"/>
</dbReference>
<dbReference type="Pfam" id="PF02223">
    <property type="entry name" value="Thymidylate_kin"/>
    <property type="match status" value="1"/>
</dbReference>
<evidence type="ECO:0000256" key="1">
    <source>
        <dbReference type="ARBA" id="ARBA00009776"/>
    </source>
</evidence>
<keyword evidence="4 11" id="KW-0808">Transferase</keyword>
<protein>
    <recommendedName>
        <fullName evidence="3 11">Thymidylate kinase</fullName>
        <ecNumber evidence="2 11">2.7.4.9</ecNumber>
    </recommendedName>
    <alternativeName>
        <fullName evidence="11">dTMP kinase</fullName>
    </alternativeName>
</protein>
<dbReference type="EC" id="2.7.4.9" evidence="2 11"/>
<evidence type="ECO:0000256" key="6">
    <source>
        <dbReference type="ARBA" id="ARBA00022741"/>
    </source>
</evidence>
<dbReference type="PANTHER" id="PTHR10344">
    <property type="entry name" value="THYMIDYLATE KINASE"/>
    <property type="match status" value="1"/>
</dbReference>
<evidence type="ECO:0000256" key="9">
    <source>
        <dbReference type="ARBA" id="ARBA00048743"/>
    </source>
</evidence>
<dbReference type="InterPro" id="IPR027417">
    <property type="entry name" value="P-loop_NTPase"/>
</dbReference>
<dbReference type="FunFam" id="3.40.50.300:FF:000225">
    <property type="entry name" value="Thymidylate kinase"/>
    <property type="match status" value="1"/>
</dbReference>
<dbReference type="PANTHER" id="PTHR10344:SF4">
    <property type="entry name" value="UMP-CMP KINASE 2, MITOCHONDRIAL"/>
    <property type="match status" value="1"/>
</dbReference>
<dbReference type="GO" id="GO:0006235">
    <property type="term" value="P:dTTP biosynthetic process"/>
    <property type="evidence" value="ECO:0007669"/>
    <property type="project" value="UniProtKB-UniRule"/>
</dbReference>
<keyword evidence="8 11" id="KW-0067">ATP-binding</keyword>
<accession>A0A855X5X7</accession>
<reference evidence="13 14" key="1">
    <citation type="journal article" date="2018" name="ISME J.">
        <title>A methanotrophic archaeon couples anaerobic oxidation of methane to Fe(III) reduction.</title>
        <authorList>
            <person name="Cai C."/>
            <person name="Leu A.O."/>
            <person name="Xie G.J."/>
            <person name="Guo J."/>
            <person name="Feng Y."/>
            <person name="Zhao J.X."/>
            <person name="Tyson G.W."/>
            <person name="Yuan Z."/>
            <person name="Hu S."/>
        </authorList>
    </citation>
    <scope>NUCLEOTIDE SEQUENCE [LARGE SCALE GENOMIC DNA]</scope>
    <source>
        <strain evidence="13">FeB_12</strain>
    </source>
</reference>
<dbReference type="Gene3D" id="3.40.50.300">
    <property type="entry name" value="P-loop containing nucleotide triphosphate hydrolases"/>
    <property type="match status" value="1"/>
</dbReference>
<evidence type="ECO:0000256" key="10">
    <source>
        <dbReference type="ARBA" id="ARBA00057735"/>
    </source>
</evidence>
<dbReference type="SUPFAM" id="SSF52540">
    <property type="entry name" value="P-loop containing nucleoside triphosphate hydrolases"/>
    <property type="match status" value="1"/>
</dbReference>
<dbReference type="GO" id="GO:0004798">
    <property type="term" value="F:dTMP kinase activity"/>
    <property type="evidence" value="ECO:0007669"/>
    <property type="project" value="UniProtKB-UniRule"/>
</dbReference>
<comment type="catalytic activity">
    <reaction evidence="9 11">
        <text>dTMP + ATP = dTDP + ADP</text>
        <dbReference type="Rhea" id="RHEA:13517"/>
        <dbReference type="ChEBI" id="CHEBI:30616"/>
        <dbReference type="ChEBI" id="CHEBI:58369"/>
        <dbReference type="ChEBI" id="CHEBI:63528"/>
        <dbReference type="ChEBI" id="CHEBI:456216"/>
        <dbReference type="EC" id="2.7.4.9"/>
    </reaction>
</comment>
<dbReference type="EMBL" id="PQAP01000123">
    <property type="protein sequence ID" value="PWB71162.1"/>
    <property type="molecule type" value="Genomic_DNA"/>
</dbReference>
<dbReference type="GO" id="GO:0005829">
    <property type="term" value="C:cytosol"/>
    <property type="evidence" value="ECO:0007669"/>
    <property type="project" value="TreeGrafter"/>
</dbReference>
<sequence>MTAHHTGRLITFEGIDGCGKSTHIELSHGYLAQHGFKVSVLREPGSTEIAETIRAILLDRRSSMSPLTELLLYEAARADIVQKQIEPLLKRGTIVLCDRFYDSTTAYQGYGRKLDVRMVRALHRVAVGRIQPDLTLVFDLDVSAAFGRLGKDLDRLESQSRAFFRRVRAGFLEIARREKKRVKVVDATLPIAEVFEIVKRHLDNLLLHR</sequence>
<evidence type="ECO:0000256" key="11">
    <source>
        <dbReference type="HAMAP-Rule" id="MF_00165"/>
    </source>
</evidence>
<keyword evidence="6 11" id="KW-0547">Nucleotide-binding</keyword>
<dbReference type="InterPro" id="IPR018094">
    <property type="entry name" value="Thymidylate_kinase"/>
</dbReference>
<keyword evidence="7 11" id="KW-0418">Kinase</keyword>
<evidence type="ECO:0000259" key="12">
    <source>
        <dbReference type="Pfam" id="PF02223"/>
    </source>
</evidence>
<feature type="binding site" evidence="11">
    <location>
        <begin position="14"/>
        <end position="21"/>
    </location>
    <ligand>
        <name>ATP</name>
        <dbReference type="ChEBI" id="CHEBI:30616"/>
    </ligand>
</feature>
<keyword evidence="5 11" id="KW-0545">Nucleotide biosynthesis</keyword>
<dbReference type="GO" id="GO:0006227">
    <property type="term" value="P:dUDP biosynthetic process"/>
    <property type="evidence" value="ECO:0007669"/>
    <property type="project" value="TreeGrafter"/>
</dbReference>
<evidence type="ECO:0000256" key="4">
    <source>
        <dbReference type="ARBA" id="ARBA00022679"/>
    </source>
</evidence>
<organism evidence="13 14">
    <name type="scientific">candidate division GN15 bacterium</name>
    <dbReference type="NCBI Taxonomy" id="2072418"/>
    <lineage>
        <taxon>Bacteria</taxon>
        <taxon>candidate division GN15</taxon>
    </lineage>
</organism>
<comment type="function">
    <text evidence="10 11">Phosphorylation of dTMP to form dTDP in both de novo and salvage pathways of dTTP synthesis.</text>
</comment>
<evidence type="ECO:0000256" key="8">
    <source>
        <dbReference type="ARBA" id="ARBA00022840"/>
    </source>
</evidence>
<dbReference type="InterPro" id="IPR039430">
    <property type="entry name" value="Thymidylate_kin-like_dom"/>
</dbReference>
<dbReference type="AlphaFoldDB" id="A0A855X5X7"/>
<dbReference type="HAMAP" id="MF_00165">
    <property type="entry name" value="Thymidylate_kinase"/>
    <property type="match status" value="1"/>
</dbReference>
<evidence type="ECO:0000256" key="3">
    <source>
        <dbReference type="ARBA" id="ARBA00017144"/>
    </source>
</evidence>
<dbReference type="GO" id="GO:0006233">
    <property type="term" value="P:dTDP biosynthetic process"/>
    <property type="evidence" value="ECO:0007669"/>
    <property type="project" value="InterPro"/>
</dbReference>
<dbReference type="GO" id="GO:0005524">
    <property type="term" value="F:ATP binding"/>
    <property type="evidence" value="ECO:0007669"/>
    <property type="project" value="UniProtKB-UniRule"/>
</dbReference>
<feature type="domain" description="Thymidylate kinase-like" evidence="12">
    <location>
        <begin position="12"/>
        <end position="195"/>
    </location>
</feature>
<comment type="caution">
    <text evidence="13">The sequence shown here is derived from an EMBL/GenBank/DDBJ whole genome shotgun (WGS) entry which is preliminary data.</text>
</comment>
<dbReference type="Proteomes" id="UP000250918">
    <property type="component" value="Unassembled WGS sequence"/>
</dbReference>
<comment type="similarity">
    <text evidence="1 11">Belongs to the thymidylate kinase family.</text>
</comment>
<evidence type="ECO:0000313" key="14">
    <source>
        <dbReference type="Proteomes" id="UP000250918"/>
    </source>
</evidence>
<name>A0A855X5X7_9BACT</name>
<dbReference type="CDD" id="cd01672">
    <property type="entry name" value="TMPK"/>
    <property type="match status" value="1"/>
</dbReference>
<evidence type="ECO:0000256" key="7">
    <source>
        <dbReference type="ARBA" id="ARBA00022777"/>
    </source>
</evidence>
<dbReference type="NCBIfam" id="TIGR00041">
    <property type="entry name" value="DTMP_kinase"/>
    <property type="match status" value="1"/>
</dbReference>
<gene>
    <name evidence="11 13" type="primary">tmk</name>
    <name evidence="13" type="ORF">C3F09_08210</name>
</gene>
<evidence type="ECO:0000313" key="13">
    <source>
        <dbReference type="EMBL" id="PWB71162.1"/>
    </source>
</evidence>